<dbReference type="AlphaFoldDB" id="A0A4R2P4E3"/>
<gene>
    <name evidence="1" type="ORF">EV207_11527</name>
</gene>
<dbReference type="OrthoDB" id="9904578at2"/>
<organism evidence="1 2">
    <name type="scientific">Scopulibacillus darangshiensis</name>
    <dbReference type="NCBI Taxonomy" id="442528"/>
    <lineage>
        <taxon>Bacteria</taxon>
        <taxon>Bacillati</taxon>
        <taxon>Bacillota</taxon>
        <taxon>Bacilli</taxon>
        <taxon>Bacillales</taxon>
        <taxon>Sporolactobacillaceae</taxon>
        <taxon>Scopulibacillus</taxon>
    </lineage>
</organism>
<evidence type="ECO:0000313" key="2">
    <source>
        <dbReference type="Proteomes" id="UP000295416"/>
    </source>
</evidence>
<proteinExistence type="predicted"/>
<evidence type="ECO:0000313" key="1">
    <source>
        <dbReference type="EMBL" id="TCP28801.1"/>
    </source>
</evidence>
<name>A0A4R2P4E3_9BACL</name>
<accession>A0A4R2P4E3</accession>
<dbReference type="EMBL" id="SLXK01000015">
    <property type="protein sequence ID" value="TCP28801.1"/>
    <property type="molecule type" value="Genomic_DNA"/>
</dbReference>
<sequence length="68" mass="7967">MDKSTMSLVKVWKGQKGEYFNVNINELGIMLAVHKSKQPKSYAKIEDWISRDEESFITPLFDKDKEDE</sequence>
<comment type="caution">
    <text evidence="1">The sequence shown here is derived from an EMBL/GenBank/DDBJ whole genome shotgun (WGS) entry which is preliminary data.</text>
</comment>
<dbReference type="RefSeq" id="WP_132746293.1">
    <property type="nucleotide sequence ID" value="NZ_SLXK01000015.1"/>
</dbReference>
<dbReference type="Proteomes" id="UP000295416">
    <property type="component" value="Unassembled WGS sequence"/>
</dbReference>
<keyword evidence="2" id="KW-1185">Reference proteome</keyword>
<protein>
    <submittedName>
        <fullName evidence="1">Uncharacterized protein</fullName>
    </submittedName>
</protein>
<reference evidence="1 2" key="1">
    <citation type="submission" date="2019-03" db="EMBL/GenBank/DDBJ databases">
        <title>Genomic Encyclopedia of Type Strains, Phase IV (KMG-IV): sequencing the most valuable type-strain genomes for metagenomic binning, comparative biology and taxonomic classification.</title>
        <authorList>
            <person name="Goeker M."/>
        </authorList>
    </citation>
    <scope>NUCLEOTIDE SEQUENCE [LARGE SCALE GENOMIC DNA]</scope>
    <source>
        <strain evidence="1 2">DSM 19377</strain>
    </source>
</reference>